<dbReference type="Proteomes" id="UP000830395">
    <property type="component" value="Chromosome 7"/>
</dbReference>
<keyword evidence="2" id="KW-1185">Reference proteome</keyword>
<reference evidence="1" key="1">
    <citation type="submission" date="2020-02" db="EMBL/GenBank/DDBJ databases">
        <title>Genome sequencing of the panga catfish, Pangasius djambal.</title>
        <authorList>
            <person name="Wen M."/>
            <person name="Zahm M."/>
            <person name="Roques C."/>
            <person name="Cabau C."/>
            <person name="Klopp C."/>
            <person name="Donnadieu C."/>
            <person name="Jouanno E."/>
            <person name="Avarre J.-C."/>
            <person name="Campet M."/>
            <person name="Ha T."/>
            <person name="Dugue R."/>
            <person name="Lampietro C."/>
            <person name="Louis A."/>
            <person name="Herpin A."/>
            <person name="Echchiki A."/>
            <person name="Berthelot C."/>
            <person name="Parey E."/>
            <person name="Roest-Crollius H."/>
            <person name="Braasch I."/>
            <person name="Postlethwait J.H."/>
            <person name="Bobe J."/>
            <person name="Montfort J."/>
            <person name="Bouchez O."/>
            <person name="Begum T."/>
            <person name="Schartl M."/>
            <person name="Gustiano R."/>
            <person name="Guiguen Y."/>
        </authorList>
    </citation>
    <scope>NUCLEOTIDE SEQUENCE</scope>
    <source>
        <strain evidence="1">Pdj_M5554</strain>
    </source>
</reference>
<proteinExistence type="predicted"/>
<protein>
    <submittedName>
        <fullName evidence="1">Uncharacterized protein</fullName>
    </submittedName>
</protein>
<evidence type="ECO:0000313" key="2">
    <source>
        <dbReference type="Proteomes" id="UP000830395"/>
    </source>
</evidence>
<sequence>MGTLSSCSSGTLKGNDAPSPWRLVTPRRNLCFFSPQYSTKCYWKLIETLDYPPDEQKPQFRVRDGIRRGCPDTTTTTWSSSSSLSTLH</sequence>
<dbReference type="EMBL" id="CM040981">
    <property type="protein sequence ID" value="MCJ8733776.1"/>
    <property type="molecule type" value="Genomic_DNA"/>
</dbReference>
<name>A0ACC5YDI5_9TELE</name>
<organism evidence="1 2">
    <name type="scientific">Pangasius djambal</name>
    <dbReference type="NCBI Taxonomy" id="1691987"/>
    <lineage>
        <taxon>Eukaryota</taxon>
        <taxon>Metazoa</taxon>
        <taxon>Chordata</taxon>
        <taxon>Craniata</taxon>
        <taxon>Vertebrata</taxon>
        <taxon>Euteleostomi</taxon>
        <taxon>Actinopterygii</taxon>
        <taxon>Neopterygii</taxon>
        <taxon>Teleostei</taxon>
        <taxon>Ostariophysi</taxon>
        <taxon>Siluriformes</taxon>
        <taxon>Pangasiidae</taxon>
        <taxon>Pangasius</taxon>
    </lineage>
</organism>
<comment type="caution">
    <text evidence="1">The sequence shown here is derived from an EMBL/GenBank/DDBJ whole genome shotgun (WGS) entry which is preliminary data.</text>
</comment>
<gene>
    <name evidence="1" type="ORF">PDJAM_G00227540</name>
</gene>
<accession>A0ACC5YDI5</accession>
<evidence type="ECO:0000313" key="1">
    <source>
        <dbReference type="EMBL" id="MCJ8733776.1"/>
    </source>
</evidence>